<keyword evidence="6 14" id="KW-0812">Transmembrane</keyword>
<evidence type="ECO:0000256" key="5">
    <source>
        <dbReference type="ARBA" id="ARBA00022679"/>
    </source>
</evidence>
<evidence type="ECO:0000256" key="1">
    <source>
        <dbReference type="ARBA" id="ARBA00000085"/>
    </source>
</evidence>
<protein>
    <recommendedName>
        <fullName evidence="3">histidine kinase</fullName>
        <ecNumber evidence="3">2.7.13.3</ecNumber>
    </recommendedName>
</protein>
<feature type="coiled-coil region" evidence="13">
    <location>
        <begin position="87"/>
        <end position="121"/>
    </location>
</feature>
<keyword evidence="7" id="KW-0547">Nucleotide-binding</keyword>
<keyword evidence="4" id="KW-0597">Phosphoprotein</keyword>
<keyword evidence="8 16" id="KW-0418">Kinase</keyword>
<evidence type="ECO:0000256" key="3">
    <source>
        <dbReference type="ARBA" id="ARBA00012438"/>
    </source>
</evidence>
<proteinExistence type="predicted"/>
<evidence type="ECO:0000256" key="6">
    <source>
        <dbReference type="ARBA" id="ARBA00022692"/>
    </source>
</evidence>
<dbReference type="InterPro" id="IPR004358">
    <property type="entry name" value="Sig_transdc_His_kin-like_C"/>
</dbReference>
<feature type="domain" description="Histidine kinase" evidence="15">
    <location>
        <begin position="128"/>
        <end position="344"/>
    </location>
</feature>
<comment type="catalytic activity">
    <reaction evidence="1">
        <text>ATP + protein L-histidine = ADP + protein N-phospho-L-histidine.</text>
        <dbReference type="EC" id="2.7.13.3"/>
    </reaction>
</comment>
<sequence>MVILFTVGLILTASISALIILNSNWYPSDYFFGSLFQLINIHPLLLLAGCWIIGFIIILVINWKRISRYFDTIVEASNDLVSKNDELIRLPLELKQVEDQMNQVKQEAIRNERIAREAEQRKNDLIVYLAHDLKTPLTSVIGYLTLLRDEQDISKELRQKYTSISLDKAVRLEDLINEFFDITRFSLSQLTLEPSQVNVTRMLEQIAFEFQPLMEEKNLTIQLDSPIAIEMKCDVSKMERVFDNIIRNAVSYSFPDSTISIRITEEEQGVTIRFSNKGHTIPKEKLTRIFERFYRLDSSRSTNTGGAGIGLAIAKEIVELHKGTISVSSSNDNIEFTISLPTLRRNFVRN</sequence>
<evidence type="ECO:0000256" key="14">
    <source>
        <dbReference type="SAM" id="Phobius"/>
    </source>
</evidence>
<dbReference type="GO" id="GO:0005524">
    <property type="term" value="F:ATP binding"/>
    <property type="evidence" value="ECO:0007669"/>
    <property type="project" value="UniProtKB-KW"/>
</dbReference>
<dbReference type="Pfam" id="PF02518">
    <property type="entry name" value="HATPase_c"/>
    <property type="match status" value="1"/>
</dbReference>
<dbReference type="GO" id="GO:0016036">
    <property type="term" value="P:cellular response to phosphate starvation"/>
    <property type="evidence" value="ECO:0007669"/>
    <property type="project" value="TreeGrafter"/>
</dbReference>
<evidence type="ECO:0000256" key="4">
    <source>
        <dbReference type="ARBA" id="ARBA00022553"/>
    </source>
</evidence>
<evidence type="ECO:0000256" key="8">
    <source>
        <dbReference type="ARBA" id="ARBA00022777"/>
    </source>
</evidence>
<keyword evidence="9" id="KW-0067">ATP-binding</keyword>
<comment type="subcellular location">
    <subcellularLocation>
        <location evidence="2">Membrane</location>
    </subcellularLocation>
</comment>
<accession>A0A941ANQ4</accession>
<dbReference type="Gene3D" id="1.10.287.130">
    <property type="match status" value="1"/>
</dbReference>
<evidence type="ECO:0000256" key="2">
    <source>
        <dbReference type="ARBA" id="ARBA00004370"/>
    </source>
</evidence>
<evidence type="ECO:0000256" key="10">
    <source>
        <dbReference type="ARBA" id="ARBA00022989"/>
    </source>
</evidence>
<dbReference type="PROSITE" id="PS50109">
    <property type="entry name" value="HIS_KIN"/>
    <property type="match status" value="1"/>
</dbReference>
<evidence type="ECO:0000259" key="15">
    <source>
        <dbReference type="PROSITE" id="PS50109"/>
    </source>
</evidence>
<keyword evidence="10 14" id="KW-1133">Transmembrane helix</keyword>
<dbReference type="SUPFAM" id="SSF47384">
    <property type="entry name" value="Homodimeric domain of signal transducing histidine kinase"/>
    <property type="match status" value="1"/>
</dbReference>
<dbReference type="CDD" id="cd00082">
    <property type="entry name" value="HisKA"/>
    <property type="match status" value="1"/>
</dbReference>
<dbReference type="GO" id="GO:0000155">
    <property type="term" value="F:phosphorelay sensor kinase activity"/>
    <property type="evidence" value="ECO:0007669"/>
    <property type="project" value="InterPro"/>
</dbReference>
<keyword evidence="11" id="KW-0902">Two-component regulatory system</keyword>
<organism evidence="16 17">
    <name type="scientific">Halalkalibacter suaedae</name>
    <dbReference type="NCBI Taxonomy" id="2822140"/>
    <lineage>
        <taxon>Bacteria</taxon>
        <taxon>Bacillati</taxon>
        <taxon>Bacillota</taxon>
        <taxon>Bacilli</taxon>
        <taxon>Bacillales</taxon>
        <taxon>Bacillaceae</taxon>
        <taxon>Halalkalibacter</taxon>
    </lineage>
</organism>
<dbReference type="InterPro" id="IPR036097">
    <property type="entry name" value="HisK_dim/P_sf"/>
</dbReference>
<evidence type="ECO:0000256" key="9">
    <source>
        <dbReference type="ARBA" id="ARBA00022840"/>
    </source>
</evidence>
<dbReference type="PRINTS" id="PR00344">
    <property type="entry name" value="BCTRLSENSOR"/>
</dbReference>
<dbReference type="PANTHER" id="PTHR45453">
    <property type="entry name" value="PHOSPHATE REGULON SENSOR PROTEIN PHOR"/>
    <property type="match status" value="1"/>
</dbReference>
<gene>
    <name evidence="16" type="ORF">J7W16_12285</name>
</gene>
<evidence type="ECO:0000256" key="11">
    <source>
        <dbReference type="ARBA" id="ARBA00023012"/>
    </source>
</evidence>
<evidence type="ECO:0000256" key="13">
    <source>
        <dbReference type="SAM" id="Coils"/>
    </source>
</evidence>
<dbReference type="InterPro" id="IPR005467">
    <property type="entry name" value="His_kinase_dom"/>
</dbReference>
<comment type="caution">
    <text evidence="16">The sequence shown here is derived from an EMBL/GenBank/DDBJ whole genome shotgun (WGS) entry which is preliminary data.</text>
</comment>
<dbReference type="GO" id="GO:0005886">
    <property type="term" value="C:plasma membrane"/>
    <property type="evidence" value="ECO:0007669"/>
    <property type="project" value="TreeGrafter"/>
</dbReference>
<dbReference type="InterPro" id="IPR036890">
    <property type="entry name" value="HATPase_C_sf"/>
</dbReference>
<evidence type="ECO:0000256" key="7">
    <source>
        <dbReference type="ARBA" id="ARBA00022741"/>
    </source>
</evidence>
<dbReference type="EC" id="2.7.13.3" evidence="3"/>
<feature type="transmembrane region" description="Helical" evidence="14">
    <location>
        <begin position="41"/>
        <end position="61"/>
    </location>
</feature>
<dbReference type="SUPFAM" id="SSF55874">
    <property type="entry name" value="ATPase domain of HSP90 chaperone/DNA topoisomerase II/histidine kinase"/>
    <property type="match status" value="1"/>
</dbReference>
<dbReference type="GO" id="GO:0004721">
    <property type="term" value="F:phosphoprotein phosphatase activity"/>
    <property type="evidence" value="ECO:0007669"/>
    <property type="project" value="TreeGrafter"/>
</dbReference>
<evidence type="ECO:0000313" key="17">
    <source>
        <dbReference type="Proteomes" id="UP000678228"/>
    </source>
</evidence>
<dbReference type="SMART" id="SM00388">
    <property type="entry name" value="HisKA"/>
    <property type="match status" value="1"/>
</dbReference>
<evidence type="ECO:0000313" key="16">
    <source>
        <dbReference type="EMBL" id="MBP3951910.1"/>
    </source>
</evidence>
<name>A0A941ANQ4_9BACI</name>
<keyword evidence="5" id="KW-0808">Transferase</keyword>
<dbReference type="Gene3D" id="3.30.565.10">
    <property type="entry name" value="Histidine kinase-like ATPase, C-terminal domain"/>
    <property type="match status" value="1"/>
</dbReference>
<dbReference type="PANTHER" id="PTHR45453:SF1">
    <property type="entry name" value="PHOSPHATE REGULON SENSOR PROTEIN PHOR"/>
    <property type="match status" value="1"/>
</dbReference>
<keyword evidence="17" id="KW-1185">Reference proteome</keyword>
<dbReference type="InterPro" id="IPR050351">
    <property type="entry name" value="BphY/WalK/GraS-like"/>
</dbReference>
<dbReference type="AlphaFoldDB" id="A0A941ANQ4"/>
<dbReference type="SMART" id="SM00387">
    <property type="entry name" value="HATPase_c"/>
    <property type="match status" value="1"/>
</dbReference>
<keyword evidence="12 14" id="KW-0472">Membrane</keyword>
<reference evidence="16" key="1">
    <citation type="submission" date="2021-03" db="EMBL/GenBank/DDBJ databases">
        <title>Bacillus suaedae sp. nov., isolated from Suaeda aralocaspica.</title>
        <authorList>
            <person name="Lei R.F.R."/>
        </authorList>
    </citation>
    <scope>NUCLEOTIDE SEQUENCE</scope>
    <source>
        <strain evidence="16">YZJH907-2</strain>
    </source>
</reference>
<dbReference type="InterPro" id="IPR003661">
    <property type="entry name" value="HisK_dim/P_dom"/>
</dbReference>
<dbReference type="Proteomes" id="UP000678228">
    <property type="component" value="Unassembled WGS sequence"/>
</dbReference>
<dbReference type="FunFam" id="3.30.565.10:FF:000013">
    <property type="entry name" value="Two-component sensor histidine kinase"/>
    <property type="match status" value="1"/>
</dbReference>
<dbReference type="Pfam" id="PF00512">
    <property type="entry name" value="HisKA"/>
    <property type="match status" value="1"/>
</dbReference>
<evidence type="ECO:0000256" key="12">
    <source>
        <dbReference type="ARBA" id="ARBA00023136"/>
    </source>
</evidence>
<dbReference type="InterPro" id="IPR003594">
    <property type="entry name" value="HATPase_dom"/>
</dbReference>
<keyword evidence="13" id="KW-0175">Coiled coil</keyword>
<dbReference type="EMBL" id="JAGKSQ010000004">
    <property type="protein sequence ID" value="MBP3951910.1"/>
    <property type="molecule type" value="Genomic_DNA"/>
</dbReference>